<dbReference type="Pfam" id="PF20737">
    <property type="entry name" value="Glyco_hydro127C"/>
    <property type="match status" value="1"/>
</dbReference>
<comment type="caution">
    <text evidence="5">The sequence shown here is derived from an EMBL/GenBank/DDBJ whole genome shotgun (WGS) entry which is preliminary data.</text>
</comment>
<keyword evidence="5" id="KW-0378">Hydrolase</keyword>
<dbReference type="Pfam" id="PF07944">
    <property type="entry name" value="Beta-AFase-like_GH127_cat"/>
    <property type="match status" value="1"/>
</dbReference>
<protein>
    <submittedName>
        <fullName evidence="5">Glycoside hydrolase family 127 protein</fullName>
    </submittedName>
</protein>
<organism evidence="5 6">
    <name type="scientific">Salmonirosea aquatica</name>
    <dbReference type="NCBI Taxonomy" id="2654236"/>
    <lineage>
        <taxon>Bacteria</taxon>
        <taxon>Pseudomonadati</taxon>
        <taxon>Bacteroidota</taxon>
        <taxon>Cytophagia</taxon>
        <taxon>Cytophagales</taxon>
        <taxon>Spirosomataceae</taxon>
        <taxon>Salmonirosea</taxon>
    </lineage>
</organism>
<accession>A0A7C9FSD7</accession>
<feature type="domain" description="Non-reducing end beta-L-arabinofuranosidase-like GH127 C-terminal" evidence="4">
    <location>
        <begin position="559"/>
        <end position="674"/>
    </location>
</feature>
<dbReference type="InterPro" id="IPR049046">
    <property type="entry name" value="Beta-AFase-like_GH127_middle"/>
</dbReference>
<dbReference type="RefSeq" id="WP_152766728.1">
    <property type="nucleotide sequence ID" value="NZ_WHLY01000004.1"/>
</dbReference>
<reference evidence="5 6" key="1">
    <citation type="submission" date="2019-10" db="EMBL/GenBank/DDBJ databases">
        <title>Draft Genome Sequence of Cytophagaceae sp. SJW1-29.</title>
        <authorList>
            <person name="Choi A."/>
        </authorList>
    </citation>
    <scope>NUCLEOTIDE SEQUENCE [LARGE SCALE GENOMIC DNA]</scope>
    <source>
        <strain evidence="5 6">SJW1-29</strain>
    </source>
</reference>
<keyword evidence="1" id="KW-0732">Signal</keyword>
<feature type="chain" id="PRO_5029011583" evidence="1">
    <location>
        <begin position="25"/>
        <end position="677"/>
    </location>
</feature>
<dbReference type="Pfam" id="PF20736">
    <property type="entry name" value="Glyco_hydro127M"/>
    <property type="match status" value="1"/>
</dbReference>
<dbReference type="PANTHER" id="PTHR43465:SF1">
    <property type="entry name" value="NON-REDUCING END BETA-L-ARABINOFURANOSIDASE"/>
    <property type="match status" value="1"/>
</dbReference>
<dbReference type="Proteomes" id="UP000479293">
    <property type="component" value="Unassembled WGS sequence"/>
</dbReference>
<dbReference type="SUPFAM" id="SSF48208">
    <property type="entry name" value="Six-hairpin glycosidases"/>
    <property type="match status" value="1"/>
</dbReference>
<dbReference type="AlphaFoldDB" id="A0A7C9FSD7"/>
<proteinExistence type="predicted"/>
<evidence type="ECO:0000256" key="1">
    <source>
        <dbReference type="SAM" id="SignalP"/>
    </source>
</evidence>
<sequence>MYRNTSRTIVLALTLSSAFLGAKAQDRALVNTSQSGYAKLHGTDMDAVKWTQGFWADRFQVCRDNMVPALWKVYTDPEISHSFRNFEIAAGVETGKFKGPSFHDGDFYKTFEAVASMYAATRDPHLDELMDHAIGVIAKAQRADGYIYTKEIILQKQNGEARLFDNRLSFEAYNFGHLMTAACVHYRATGKTSLLNVAKKAADFLIGFYASATPEQSRNAICPSHYMGLSELYRSTNDARYLNLVKHLVAIKGATEGTDDNQDRIPFLDQTKVMGHAVRANYLYAGVADVYAETGDAALLAKLNTMWDDLTQHKMYVTGGCGSLYDGVSPDGTSYKTDEVQKTHQAYGRDYQLPNFTAHNETCANIGNVLWNWRMLQITGDAKFADVVELALYNSVLSGINLQGNKFLYTNPLAYSDALPFQQRWSKDRQSYISKSNCCPPNAVRTIAEVSQYAYSLSDEGVYVNLYGGNALDTKFKKGNLKILQTTDYPWDGKIRIQLTEVPADPFGLFLRIPSWCTGARLSLNGKVQSMELAPGTYAQLKKTFKAGDVVELDLPMPVQLIESNPLVEETRNQIAVKRGPVVYCLESIDLPKDRTIFDVAIAIENNLKPSRISIENSPVMVLQGDAVLANNTNWDKKLYQPITSTPDKKVPVQLVPYYAWGNRGHTDMSVWMPLAR</sequence>
<evidence type="ECO:0000259" key="2">
    <source>
        <dbReference type="Pfam" id="PF07944"/>
    </source>
</evidence>
<keyword evidence="6" id="KW-1185">Reference proteome</keyword>
<evidence type="ECO:0000259" key="4">
    <source>
        <dbReference type="Pfam" id="PF20737"/>
    </source>
</evidence>
<dbReference type="InterPro" id="IPR049049">
    <property type="entry name" value="Beta-AFase-like_GH127_C"/>
</dbReference>
<evidence type="ECO:0000313" key="6">
    <source>
        <dbReference type="Proteomes" id="UP000479293"/>
    </source>
</evidence>
<feature type="signal peptide" evidence="1">
    <location>
        <begin position="1"/>
        <end position="24"/>
    </location>
</feature>
<dbReference type="GO" id="GO:0005975">
    <property type="term" value="P:carbohydrate metabolic process"/>
    <property type="evidence" value="ECO:0007669"/>
    <property type="project" value="InterPro"/>
</dbReference>
<name>A0A7C9FSD7_9BACT</name>
<feature type="domain" description="Non-reducing end beta-L-arabinofuranosidase-like GH127 middle" evidence="3">
    <location>
        <begin position="461"/>
        <end position="557"/>
    </location>
</feature>
<gene>
    <name evidence="5" type="ORF">GBK04_29380</name>
</gene>
<dbReference type="EMBL" id="WHLY01000004">
    <property type="protein sequence ID" value="MPR37329.1"/>
    <property type="molecule type" value="Genomic_DNA"/>
</dbReference>
<dbReference type="InterPro" id="IPR012878">
    <property type="entry name" value="Beta-AFase-like_GH127_cat"/>
</dbReference>
<dbReference type="GO" id="GO:0016787">
    <property type="term" value="F:hydrolase activity"/>
    <property type="evidence" value="ECO:0007669"/>
    <property type="project" value="UniProtKB-KW"/>
</dbReference>
<evidence type="ECO:0000259" key="3">
    <source>
        <dbReference type="Pfam" id="PF20736"/>
    </source>
</evidence>
<dbReference type="InterPro" id="IPR008928">
    <property type="entry name" value="6-hairpin_glycosidase_sf"/>
</dbReference>
<dbReference type="InterPro" id="IPR049174">
    <property type="entry name" value="Beta-AFase-like"/>
</dbReference>
<dbReference type="Gene3D" id="1.50.10.20">
    <property type="match status" value="1"/>
</dbReference>
<evidence type="ECO:0000313" key="5">
    <source>
        <dbReference type="EMBL" id="MPR37329.1"/>
    </source>
</evidence>
<dbReference type="PANTHER" id="PTHR43465">
    <property type="entry name" value="DUF1680 DOMAIN PROTEIN (AFU_ORTHOLOGUE AFUA_1G08910)"/>
    <property type="match status" value="1"/>
</dbReference>
<feature type="domain" description="Non-reducing end beta-L-arabinofuranosidase-like GH127 catalytic" evidence="2">
    <location>
        <begin position="47"/>
        <end position="451"/>
    </location>
</feature>